<feature type="transmembrane region" description="Helical" evidence="6">
    <location>
        <begin position="72"/>
        <end position="92"/>
    </location>
</feature>
<dbReference type="Proteomes" id="UP000594260">
    <property type="component" value="Unplaced"/>
</dbReference>
<dbReference type="GeneID" id="111251255"/>
<dbReference type="PANTHER" id="PTHR23506:SF4">
    <property type="entry name" value="PORTABELLA"/>
    <property type="match status" value="1"/>
</dbReference>
<name>A0A7M7KGU3_VARDE</name>
<reference evidence="7" key="1">
    <citation type="submission" date="2021-01" db="UniProtKB">
        <authorList>
            <consortium name="EnsemblMetazoa"/>
        </authorList>
    </citation>
    <scope>IDENTIFICATION</scope>
</reference>
<keyword evidence="4 6" id="KW-1133">Transmembrane helix</keyword>
<keyword evidence="3 6" id="KW-0812">Transmembrane</keyword>
<feature type="transmembrane region" description="Helical" evidence="6">
    <location>
        <begin position="41"/>
        <end position="60"/>
    </location>
</feature>
<accession>A0A7M7KGU3</accession>
<organism evidence="7 8">
    <name type="scientific">Varroa destructor</name>
    <name type="common">Honeybee mite</name>
    <dbReference type="NCBI Taxonomy" id="109461"/>
    <lineage>
        <taxon>Eukaryota</taxon>
        <taxon>Metazoa</taxon>
        <taxon>Ecdysozoa</taxon>
        <taxon>Arthropoda</taxon>
        <taxon>Chelicerata</taxon>
        <taxon>Arachnida</taxon>
        <taxon>Acari</taxon>
        <taxon>Parasitiformes</taxon>
        <taxon>Mesostigmata</taxon>
        <taxon>Gamasina</taxon>
        <taxon>Dermanyssoidea</taxon>
        <taxon>Varroidae</taxon>
        <taxon>Varroa</taxon>
    </lineage>
</organism>
<dbReference type="EnsemblMetazoa" id="XM_022807669">
    <property type="protein sequence ID" value="XP_022663404"/>
    <property type="gene ID" value="LOC111251255"/>
</dbReference>
<dbReference type="OrthoDB" id="5086884at2759"/>
<proteinExistence type="predicted"/>
<dbReference type="AlphaFoldDB" id="A0A7M7KGU3"/>
<evidence type="ECO:0000256" key="4">
    <source>
        <dbReference type="ARBA" id="ARBA00022989"/>
    </source>
</evidence>
<keyword evidence="8" id="KW-1185">Reference proteome</keyword>
<dbReference type="GO" id="GO:0030672">
    <property type="term" value="C:synaptic vesicle membrane"/>
    <property type="evidence" value="ECO:0007669"/>
    <property type="project" value="TreeGrafter"/>
</dbReference>
<protein>
    <submittedName>
        <fullName evidence="7">Uncharacterized protein</fullName>
    </submittedName>
</protein>
<dbReference type="RefSeq" id="XP_022663404.1">
    <property type="nucleotide sequence ID" value="XM_022807669.1"/>
</dbReference>
<keyword evidence="5 6" id="KW-0472">Membrane</keyword>
<dbReference type="PANTHER" id="PTHR23506">
    <property type="entry name" value="GH10249P"/>
    <property type="match status" value="1"/>
</dbReference>
<feature type="transmembrane region" description="Helical" evidence="6">
    <location>
        <begin position="104"/>
        <end position="122"/>
    </location>
</feature>
<evidence type="ECO:0000313" key="7">
    <source>
        <dbReference type="EnsemblMetazoa" id="XP_022663404"/>
    </source>
</evidence>
<keyword evidence="2" id="KW-0813">Transport</keyword>
<evidence type="ECO:0000256" key="6">
    <source>
        <dbReference type="SAM" id="Phobius"/>
    </source>
</evidence>
<comment type="subcellular location">
    <subcellularLocation>
        <location evidence="1">Membrane</location>
        <topology evidence="1">Multi-pass membrane protein</topology>
    </subcellularLocation>
</comment>
<dbReference type="KEGG" id="vde:111251255"/>
<dbReference type="GO" id="GO:0043195">
    <property type="term" value="C:terminal bouton"/>
    <property type="evidence" value="ECO:0007669"/>
    <property type="project" value="TreeGrafter"/>
</dbReference>
<evidence type="ECO:0000256" key="3">
    <source>
        <dbReference type="ARBA" id="ARBA00022692"/>
    </source>
</evidence>
<evidence type="ECO:0000256" key="5">
    <source>
        <dbReference type="ARBA" id="ARBA00023136"/>
    </source>
</evidence>
<evidence type="ECO:0000256" key="2">
    <source>
        <dbReference type="ARBA" id="ARBA00022448"/>
    </source>
</evidence>
<dbReference type="SUPFAM" id="SSF103473">
    <property type="entry name" value="MFS general substrate transporter"/>
    <property type="match status" value="1"/>
</dbReference>
<evidence type="ECO:0000313" key="8">
    <source>
        <dbReference type="Proteomes" id="UP000594260"/>
    </source>
</evidence>
<dbReference type="InterPro" id="IPR036259">
    <property type="entry name" value="MFS_trans_sf"/>
</dbReference>
<evidence type="ECO:0000256" key="1">
    <source>
        <dbReference type="ARBA" id="ARBA00004141"/>
    </source>
</evidence>
<dbReference type="GO" id="GO:0005335">
    <property type="term" value="F:serotonin:sodium:chloride symporter activity"/>
    <property type="evidence" value="ECO:0007669"/>
    <property type="project" value="TreeGrafter"/>
</dbReference>
<dbReference type="GO" id="GO:0015842">
    <property type="term" value="P:aminergic neurotransmitter loading into synaptic vesicle"/>
    <property type="evidence" value="ECO:0007669"/>
    <property type="project" value="TreeGrafter"/>
</dbReference>
<dbReference type="InParanoid" id="A0A7M7KGU3"/>
<dbReference type="Gene3D" id="1.20.1250.20">
    <property type="entry name" value="MFS general substrate transporter like domains"/>
    <property type="match status" value="1"/>
</dbReference>
<dbReference type="InterPro" id="IPR050930">
    <property type="entry name" value="MFS_Vesicular_Transporter"/>
</dbReference>
<sequence length="143" mass="15559">MFFFKFCRAFSMFLSLLGIGTALSFIAHVSALGQLVVPHFVIGLAIGCTDVSVLSLLASFGDIWYHERCYSMIYALNQAAVCAAYALGPAWAGLTICPFGFRTSIIALALLNIAYAPFTLTLRPLERALTRVHAKMADSKDQS</sequence>